<evidence type="ECO:0000313" key="7">
    <source>
        <dbReference type="EMBL" id="CAE0436032.1"/>
    </source>
</evidence>
<proteinExistence type="inferred from homology"/>
<dbReference type="GO" id="GO:0010032">
    <property type="term" value="P:meiotic chromosome condensation"/>
    <property type="evidence" value="ECO:0007669"/>
    <property type="project" value="TreeGrafter"/>
</dbReference>
<comment type="subcellular location">
    <subcellularLocation>
        <location evidence="1">Nucleus</location>
    </subcellularLocation>
</comment>
<dbReference type="InterPro" id="IPR031737">
    <property type="entry name" value="CNDH2_C"/>
</dbReference>
<dbReference type="Pfam" id="PF06278">
    <property type="entry name" value="CNDH2_N"/>
    <property type="match status" value="1"/>
</dbReference>
<evidence type="ECO:0000256" key="1">
    <source>
        <dbReference type="ARBA" id="ARBA00004123"/>
    </source>
</evidence>
<reference evidence="7" key="1">
    <citation type="submission" date="2021-01" db="EMBL/GenBank/DDBJ databases">
        <authorList>
            <person name="Corre E."/>
            <person name="Pelletier E."/>
            <person name="Niang G."/>
            <person name="Scheremetjew M."/>
            <person name="Finn R."/>
            <person name="Kale V."/>
            <person name="Holt S."/>
            <person name="Cochrane G."/>
            <person name="Meng A."/>
            <person name="Brown T."/>
            <person name="Cohen L."/>
        </authorList>
    </citation>
    <scope>NUCLEOTIDE SEQUENCE</scope>
    <source>
        <strain evidence="7">GSBS06</strain>
    </source>
</reference>
<feature type="compositionally biased region" description="Acidic residues" evidence="4">
    <location>
        <begin position="405"/>
        <end position="425"/>
    </location>
</feature>
<dbReference type="PANTHER" id="PTHR14324">
    <property type="entry name" value="CONDENSIN-2 COMPLEX SUBUNIT H2"/>
    <property type="match status" value="1"/>
</dbReference>
<feature type="domain" description="Condensin II complex subunit H2 N-terminal" evidence="5">
    <location>
        <begin position="9"/>
        <end position="131"/>
    </location>
</feature>
<keyword evidence="3" id="KW-0539">Nucleus</keyword>
<dbReference type="GO" id="GO:0051306">
    <property type="term" value="P:mitotic sister chromatid separation"/>
    <property type="evidence" value="ECO:0007669"/>
    <property type="project" value="TreeGrafter"/>
</dbReference>
<dbReference type="GO" id="GO:0003682">
    <property type="term" value="F:chromatin binding"/>
    <property type="evidence" value="ECO:0007669"/>
    <property type="project" value="TreeGrafter"/>
</dbReference>
<dbReference type="AlphaFoldDB" id="A0A7S3LNL4"/>
<name>A0A7S3LNL4_9STRA</name>
<dbReference type="EMBL" id="HBIN01008500">
    <property type="protein sequence ID" value="CAE0436032.1"/>
    <property type="molecule type" value="Transcribed_RNA"/>
</dbReference>
<evidence type="ECO:0000256" key="4">
    <source>
        <dbReference type="SAM" id="MobiDB-lite"/>
    </source>
</evidence>
<feature type="domain" description="Condensin-2 complex subunit H2 C-terminal" evidence="6">
    <location>
        <begin position="454"/>
        <end position="562"/>
    </location>
</feature>
<sequence>MTEEVSETSKYASLLKPIKELASNWNIDIAGELVEYLDVLENIEICFDETGESKLNFAEAALLIQGSTMVYSKKVEFLYNLVYQTLDLLCDNKGDDDNNNGGNRTRRRRTAIDDEEKYENDKKKFLLLDDVVPLANAKTSITLKLPTTSKDKKKYMSQALKQPFPHALMAGRSDIGLAESSQSLKLMTCGVYNGAVILDDTLLKKSRFLKLKCKTPSTTESKNTINDGENGGINDHEDYDDDAGDACFDDGGYDDGDSMIDNNEHAAKLAITSPVNRIPVKETDEEEDEDDDNHFYDRLDPHDGAQLPSRPFKRGKTWLLPKRLKKDTEKEEAEGDDEYEQEEEHTSFVSMAKPTNPNPKRSLLYPEFAYFMSFQRRLQRKFKQVMKDVHQNDDNVENDNNQGYEEGDEYDEYDAGGDDYDDDDDGRMGEDDGDLIEKKLDMDDMDLDSKETDSYLDLVKKHVQSYLRSANEWALQSSLDKRVKQWQEKITPVLRQEKLKPVFDIKKYSDSILQRLKADDHREKSVTEFLAEDCASQYQIARNFLTTLVLANKGKVKIDEQLRTVEVM</sequence>
<evidence type="ECO:0000259" key="5">
    <source>
        <dbReference type="Pfam" id="PF06278"/>
    </source>
</evidence>
<feature type="compositionally biased region" description="Acidic residues" evidence="4">
    <location>
        <begin position="330"/>
        <end position="343"/>
    </location>
</feature>
<accession>A0A7S3LNL4</accession>
<evidence type="ECO:0000256" key="3">
    <source>
        <dbReference type="ARBA" id="ARBA00023242"/>
    </source>
</evidence>
<dbReference type="GO" id="GO:0005634">
    <property type="term" value="C:nucleus"/>
    <property type="evidence" value="ECO:0007669"/>
    <property type="project" value="UniProtKB-SubCell"/>
</dbReference>
<dbReference type="InterPro" id="IPR009378">
    <property type="entry name" value="H2_N"/>
</dbReference>
<organism evidence="7">
    <name type="scientific">Aplanochytrium stocchinoi</name>
    <dbReference type="NCBI Taxonomy" id="215587"/>
    <lineage>
        <taxon>Eukaryota</taxon>
        <taxon>Sar</taxon>
        <taxon>Stramenopiles</taxon>
        <taxon>Bigyra</taxon>
        <taxon>Labyrinthulomycetes</taxon>
        <taxon>Thraustochytrida</taxon>
        <taxon>Thraustochytriidae</taxon>
        <taxon>Aplanochytrium</taxon>
    </lineage>
</organism>
<gene>
    <name evidence="7" type="ORF">ASTO00021_LOCUS6304</name>
</gene>
<comment type="similarity">
    <text evidence="2">Belongs to the CND2 H2 (condensin-2 subunit 2) family.</text>
</comment>
<evidence type="ECO:0000256" key="2">
    <source>
        <dbReference type="ARBA" id="ARBA00007844"/>
    </source>
</evidence>
<feature type="region of interest" description="Disordered" evidence="4">
    <location>
        <begin position="325"/>
        <end position="359"/>
    </location>
</feature>
<feature type="compositionally biased region" description="Basic and acidic residues" evidence="4">
    <location>
        <begin position="293"/>
        <end position="303"/>
    </location>
</feature>
<protein>
    <recommendedName>
        <fullName evidence="8">Condensin-2 complex subunit H2</fullName>
    </recommendedName>
</protein>
<dbReference type="PANTHER" id="PTHR14324:SF3">
    <property type="entry name" value="CONDENSIN-2 COMPLEX SUBUNIT H2"/>
    <property type="match status" value="1"/>
</dbReference>
<feature type="region of interest" description="Disordered" evidence="4">
    <location>
        <begin position="217"/>
        <end position="239"/>
    </location>
</feature>
<evidence type="ECO:0000259" key="6">
    <source>
        <dbReference type="Pfam" id="PF16858"/>
    </source>
</evidence>
<dbReference type="Pfam" id="PF16858">
    <property type="entry name" value="CNDH2_C"/>
    <property type="match status" value="1"/>
</dbReference>
<dbReference type="GO" id="GO:0000796">
    <property type="term" value="C:condensin complex"/>
    <property type="evidence" value="ECO:0007669"/>
    <property type="project" value="TreeGrafter"/>
</dbReference>
<feature type="compositionally biased region" description="Acidic residues" evidence="4">
    <location>
        <begin position="283"/>
        <end position="292"/>
    </location>
</feature>
<feature type="region of interest" description="Disordered" evidence="4">
    <location>
        <begin position="389"/>
        <end position="431"/>
    </location>
</feature>
<feature type="compositionally biased region" description="Polar residues" evidence="4">
    <location>
        <begin position="217"/>
        <end position="227"/>
    </location>
</feature>
<feature type="compositionally biased region" description="Polar residues" evidence="4">
    <location>
        <begin position="347"/>
        <end position="359"/>
    </location>
</feature>
<evidence type="ECO:0008006" key="8">
    <source>
        <dbReference type="Google" id="ProtNLM"/>
    </source>
</evidence>
<dbReference type="InterPro" id="IPR031739">
    <property type="entry name" value="Ncaph2"/>
</dbReference>
<feature type="region of interest" description="Disordered" evidence="4">
    <location>
        <begin position="276"/>
        <end position="312"/>
    </location>
</feature>